<comment type="caution">
    <text evidence="2">The sequence shown here is derived from an EMBL/GenBank/DDBJ whole genome shotgun (WGS) entry which is preliminary data.</text>
</comment>
<feature type="domain" description="Carrier" evidence="1">
    <location>
        <begin position="26"/>
        <end position="78"/>
    </location>
</feature>
<dbReference type="Gene3D" id="1.10.1200.10">
    <property type="entry name" value="ACP-like"/>
    <property type="match status" value="1"/>
</dbReference>
<evidence type="ECO:0000259" key="1">
    <source>
        <dbReference type="Pfam" id="PF00550"/>
    </source>
</evidence>
<accession>A0ABS1NQZ1</accession>
<evidence type="ECO:0000313" key="3">
    <source>
        <dbReference type="Proteomes" id="UP000634229"/>
    </source>
</evidence>
<sequence>MTESEIRESISAYIRERFLGGDHKGELEETSPLLEWGVLNSLNTAQLIGHIRVAVGVKIPAMEVNPENFRDVRSITALVTRQRTAAA</sequence>
<dbReference type="InterPro" id="IPR009081">
    <property type="entry name" value="PP-bd_ACP"/>
</dbReference>
<dbReference type="Proteomes" id="UP000634229">
    <property type="component" value="Unassembled WGS sequence"/>
</dbReference>
<organism evidence="2 3">
    <name type="scientific">Streptomyces coffeae</name>
    <dbReference type="NCBI Taxonomy" id="621382"/>
    <lineage>
        <taxon>Bacteria</taxon>
        <taxon>Bacillati</taxon>
        <taxon>Actinomycetota</taxon>
        <taxon>Actinomycetes</taxon>
        <taxon>Kitasatosporales</taxon>
        <taxon>Streptomycetaceae</taxon>
        <taxon>Streptomyces</taxon>
    </lineage>
</organism>
<dbReference type="SUPFAM" id="SSF47336">
    <property type="entry name" value="ACP-like"/>
    <property type="match status" value="1"/>
</dbReference>
<evidence type="ECO:0000313" key="2">
    <source>
        <dbReference type="EMBL" id="MBL1102483.1"/>
    </source>
</evidence>
<protein>
    <submittedName>
        <fullName evidence="2">Acyl carrier protein</fullName>
    </submittedName>
</protein>
<reference evidence="2 3" key="1">
    <citation type="submission" date="2021-01" db="EMBL/GenBank/DDBJ databases">
        <title>WGS of actinomycetes isolated from Thailand.</title>
        <authorList>
            <person name="Thawai C."/>
        </authorList>
    </citation>
    <scope>NUCLEOTIDE SEQUENCE [LARGE SCALE GENOMIC DNA]</scope>
    <source>
        <strain evidence="2 3">CA1R205</strain>
    </source>
</reference>
<proteinExistence type="predicted"/>
<keyword evidence="3" id="KW-1185">Reference proteome</keyword>
<gene>
    <name evidence="2" type="ORF">JK363_38940</name>
</gene>
<name>A0ABS1NQZ1_9ACTN</name>
<dbReference type="RefSeq" id="WP_201882934.1">
    <property type="nucleotide sequence ID" value="NZ_JAERRF010000046.1"/>
</dbReference>
<dbReference type="Pfam" id="PF00550">
    <property type="entry name" value="PP-binding"/>
    <property type="match status" value="1"/>
</dbReference>
<dbReference type="InterPro" id="IPR036736">
    <property type="entry name" value="ACP-like_sf"/>
</dbReference>
<dbReference type="EMBL" id="JAERRF010000046">
    <property type="protein sequence ID" value="MBL1102483.1"/>
    <property type="molecule type" value="Genomic_DNA"/>
</dbReference>